<dbReference type="Pfam" id="PF01476">
    <property type="entry name" value="LysM"/>
    <property type="match status" value="1"/>
</dbReference>
<dbReference type="InterPro" id="IPR051715">
    <property type="entry name" value="Intimin-Invasin_domain"/>
</dbReference>
<organism evidence="3">
    <name type="scientific">Pseudomonas putida</name>
    <name type="common">Arthrobacter siderocapsulatus</name>
    <dbReference type="NCBI Taxonomy" id="303"/>
    <lineage>
        <taxon>Bacteria</taxon>
        <taxon>Pseudomonadati</taxon>
        <taxon>Pseudomonadota</taxon>
        <taxon>Gammaproteobacteria</taxon>
        <taxon>Pseudomonadales</taxon>
        <taxon>Pseudomonadaceae</taxon>
        <taxon>Pseudomonas</taxon>
    </lineage>
</organism>
<dbReference type="PROSITE" id="PS51782">
    <property type="entry name" value="LYSM"/>
    <property type="match status" value="1"/>
</dbReference>
<dbReference type="PANTHER" id="PTHR39576">
    <property type="entry name" value="ATTACHING AND EFFACING PROTEIN HOMOLOG-RELATED-RELATED"/>
    <property type="match status" value="1"/>
</dbReference>
<dbReference type="GO" id="GO:0009279">
    <property type="term" value="C:cell outer membrane"/>
    <property type="evidence" value="ECO:0007669"/>
    <property type="project" value="TreeGrafter"/>
</dbReference>
<keyword evidence="1" id="KW-0732">Signal</keyword>
<dbReference type="InterPro" id="IPR036779">
    <property type="entry name" value="LysM_dom_sf"/>
</dbReference>
<protein>
    <recommendedName>
        <fullName evidence="2">LysM domain-containing protein</fullName>
    </recommendedName>
</protein>
<name>A0A1B2F602_PSEPU</name>
<accession>A0A1B2F602</accession>
<dbReference type="Gene3D" id="3.10.350.10">
    <property type="entry name" value="LysM domain"/>
    <property type="match status" value="1"/>
</dbReference>
<dbReference type="InterPro" id="IPR018392">
    <property type="entry name" value="LysM"/>
</dbReference>
<evidence type="ECO:0000256" key="1">
    <source>
        <dbReference type="SAM" id="SignalP"/>
    </source>
</evidence>
<reference evidence="3" key="1">
    <citation type="submission" date="2016-07" db="EMBL/GenBank/DDBJ databases">
        <title>New class B carbapenemase carried by novel plasmid in Pseudomonas putida enviromental strain in eastern Amazonia.</title>
        <authorList>
            <person name="Souza C.O."/>
            <person name="Lima K.V."/>
            <person name="Brasiliense D.M."/>
            <person name="Perez-Chaparro P.J."/>
            <person name="Mamizuka E.M."/>
            <person name="Lima M.O."/>
            <person name="Lima L.N."/>
            <person name="McCulloch J.A."/>
        </authorList>
    </citation>
    <scope>NUCLEOTIDE SEQUENCE [LARGE SCALE GENOMIC DNA]</scope>
    <source>
        <strain evidence="3">IEC33019</strain>
    </source>
</reference>
<feature type="chain" id="PRO_5008536595" description="LysM domain-containing protein" evidence="1">
    <location>
        <begin position="41"/>
        <end position="173"/>
    </location>
</feature>
<dbReference type="SUPFAM" id="SSF54106">
    <property type="entry name" value="LysM domain"/>
    <property type="match status" value="1"/>
</dbReference>
<dbReference type="PANTHER" id="PTHR39576:SF2">
    <property type="entry name" value="ATTACHING AND EFFACING PROTEIN HOMOLOG-RELATED"/>
    <property type="match status" value="1"/>
</dbReference>
<dbReference type="EMBL" id="CP016634">
    <property type="protein sequence ID" value="ANY87566.1"/>
    <property type="molecule type" value="Genomic_DNA"/>
</dbReference>
<dbReference type="AlphaFoldDB" id="A0A1B2F602"/>
<feature type="domain" description="LysM" evidence="2">
    <location>
        <begin position="55"/>
        <end position="103"/>
    </location>
</feature>
<evidence type="ECO:0000259" key="2">
    <source>
        <dbReference type="PROSITE" id="PS51782"/>
    </source>
</evidence>
<proteinExistence type="predicted"/>
<sequence>MIRKSHSQLSPTTRALAWMNIAIQATLPLTVALTPAHAGAASDQKPGAAQTQHTVLHTLAPGETVERVAARFNMTVAELRALNQIRVFPNGFDNLRPGDRLEVPSAPRMALPELNSNGVTRETLDTQDEEQARKLAGMASGTANFITADVNKSDAAASMARGMASSEVSAQTQ</sequence>
<evidence type="ECO:0000313" key="3">
    <source>
        <dbReference type="EMBL" id="ANY87566.1"/>
    </source>
</evidence>
<feature type="signal peptide" evidence="1">
    <location>
        <begin position="1"/>
        <end position="40"/>
    </location>
</feature>
<dbReference type="RefSeq" id="WP_157765880.1">
    <property type="nucleotide sequence ID" value="NZ_CP016634.1"/>
</dbReference>
<dbReference type="SMART" id="SM00257">
    <property type="entry name" value="LysM"/>
    <property type="match status" value="1"/>
</dbReference>
<gene>
    <name evidence="3" type="ORF">IEC33019_2005</name>
</gene>